<evidence type="ECO:0000256" key="3">
    <source>
        <dbReference type="ARBA" id="ARBA00023125"/>
    </source>
</evidence>
<dbReference type="RefSeq" id="WP_072285468.1">
    <property type="nucleotide sequence ID" value="NZ_CP015455.1"/>
</dbReference>
<accession>A0A1L3GD83</accession>
<dbReference type="InterPro" id="IPR036388">
    <property type="entry name" value="WH-like_DNA-bd_sf"/>
</dbReference>
<dbReference type="NCBIfam" id="NF040786">
    <property type="entry name" value="LysR_Sec_metab"/>
    <property type="match status" value="1"/>
</dbReference>
<dbReference type="Gene3D" id="1.10.10.10">
    <property type="entry name" value="Winged helix-like DNA-binding domain superfamily/Winged helix DNA-binding domain"/>
    <property type="match status" value="1"/>
</dbReference>
<reference evidence="6 7" key="1">
    <citation type="journal article" date="2017" name="Genome Announc.">
        <title>Complete Genome Sequences of Two Acetylene-Fermenting Pelobacter acetylenicus Strains.</title>
        <authorList>
            <person name="Sutton J.M."/>
            <person name="Baesman S.M."/>
            <person name="Fierst J.L."/>
            <person name="Poret-Peterson A.T."/>
            <person name="Oremland R.S."/>
            <person name="Dunlap D.S."/>
            <person name="Akob D.M."/>
        </authorList>
    </citation>
    <scope>NUCLEOTIDE SEQUENCE [LARGE SCALE GENOMIC DNA]</scope>
    <source>
        <strain evidence="6 7">DSM 3247</strain>
    </source>
</reference>
<dbReference type="Pfam" id="PF03466">
    <property type="entry name" value="LysR_substrate"/>
    <property type="match status" value="1"/>
</dbReference>
<evidence type="ECO:0000256" key="1">
    <source>
        <dbReference type="ARBA" id="ARBA00009437"/>
    </source>
</evidence>
<dbReference type="KEGG" id="pace:A6070_09050"/>
<evidence type="ECO:0000259" key="5">
    <source>
        <dbReference type="PROSITE" id="PS50931"/>
    </source>
</evidence>
<protein>
    <submittedName>
        <fullName evidence="6">LysR family transcriptional regulator</fullName>
    </submittedName>
</protein>
<dbReference type="InterPro" id="IPR005119">
    <property type="entry name" value="LysR_subst-bd"/>
</dbReference>
<evidence type="ECO:0000256" key="4">
    <source>
        <dbReference type="ARBA" id="ARBA00023163"/>
    </source>
</evidence>
<gene>
    <name evidence="6" type="ORF">A7E75_00445</name>
</gene>
<dbReference type="STRING" id="29542.A6070_09050"/>
<feature type="domain" description="HTH lysR-type" evidence="5">
    <location>
        <begin position="1"/>
        <end position="58"/>
    </location>
</feature>
<proteinExistence type="inferred from homology"/>
<dbReference type="GO" id="GO:0000976">
    <property type="term" value="F:transcription cis-regulatory region binding"/>
    <property type="evidence" value="ECO:0007669"/>
    <property type="project" value="TreeGrafter"/>
</dbReference>
<evidence type="ECO:0000256" key="2">
    <source>
        <dbReference type="ARBA" id="ARBA00023015"/>
    </source>
</evidence>
<dbReference type="PANTHER" id="PTHR30126">
    <property type="entry name" value="HTH-TYPE TRANSCRIPTIONAL REGULATOR"/>
    <property type="match status" value="1"/>
</dbReference>
<dbReference type="GO" id="GO:0003700">
    <property type="term" value="F:DNA-binding transcription factor activity"/>
    <property type="evidence" value="ECO:0007669"/>
    <property type="project" value="InterPro"/>
</dbReference>
<dbReference type="SUPFAM" id="SSF46785">
    <property type="entry name" value="Winged helix' DNA-binding domain"/>
    <property type="match status" value="1"/>
</dbReference>
<dbReference type="PRINTS" id="PR00039">
    <property type="entry name" value="HTHLYSR"/>
</dbReference>
<comment type="similarity">
    <text evidence="1">Belongs to the LysR transcriptional regulatory family.</text>
</comment>
<keyword evidence="4" id="KW-0804">Transcription</keyword>
<dbReference type="InterPro" id="IPR000847">
    <property type="entry name" value="LysR_HTH_N"/>
</dbReference>
<dbReference type="PROSITE" id="PS50931">
    <property type="entry name" value="HTH_LYSR"/>
    <property type="match status" value="1"/>
</dbReference>
<dbReference type="Pfam" id="PF00126">
    <property type="entry name" value="HTH_1"/>
    <property type="match status" value="1"/>
</dbReference>
<dbReference type="Proteomes" id="UP000182264">
    <property type="component" value="Chromosome"/>
</dbReference>
<dbReference type="CDD" id="cd08420">
    <property type="entry name" value="PBP2_CysL_like"/>
    <property type="match status" value="1"/>
</dbReference>
<evidence type="ECO:0000313" key="7">
    <source>
        <dbReference type="Proteomes" id="UP000182264"/>
    </source>
</evidence>
<sequence>MNLKQLEVFIAVADSGSFSRAAESAFLTQSTVSQHISSLEKEFDLKLLDRTGKGAFPTEAGKLLLEHARRILQEGRDVALALNRFRGLAEVALKIGGSNIPACYMIPDCIFSFRENYPGVVITLYQGDSRETLERLKCEEVEFALVGTTFAEKDLVFTPLAPDRISLVVPAGHRWYGKKDIAVEELLDEPLILRESGSGTGSSFRDALVRANLDPDQLNVSLCLGSNEAVKQAILNGAGISFVSELSVRKECERGELFLVAVRGMVISRHFYLVTRRGRSLSPAAEAFVDSILQRFGLE</sequence>
<dbReference type="InterPro" id="IPR036390">
    <property type="entry name" value="WH_DNA-bd_sf"/>
</dbReference>
<dbReference type="AlphaFoldDB" id="A0A1L3GD83"/>
<keyword evidence="7" id="KW-1185">Reference proteome</keyword>
<dbReference type="EMBL" id="CP015518">
    <property type="protein sequence ID" value="APG23658.1"/>
    <property type="molecule type" value="Genomic_DNA"/>
</dbReference>
<name>A0A1L3GD83_SYNAC</name>
<keyword evidence="3" id="KW-0238">DNA-binding</keyword>
<dbReference type="Gene3D" id="3.40.190.10">
    <property type="entry name" value="Periplasmic binding protein-like II"/>
    <property type="match status" value="2"/>
</dbReference>
<dbReference type="InterPro" id="IPR047788">
    <property type="entry name" value="LysR-like_Sec_metab"/>
</dbReference>
<keyword evidence="2" id="KW-0805">Transcription regulation</keyword>
<evidence type="ECO:0000313" key="6">
    <source>
        <dbReference type="EMBL" id="APG23658.1"/>
    </source>
</evidence>
<dbReference type="SUPFAM" id="SSF53850">
    <property type="entry name" value="Periplasmic binding protein-like II"/>
    <property type="match status" value="1"/>
</dbReference>
<dbReference type="OrthoDB" id="9808620at2"/>
<dbReference type="PANTHER" id="PTHR30126:SF91">
    <property type="entry name" value="LYSR FAMILY TRANSCRIPTIONAL REGULATOR"/>
    <property type="match status" value="1"/>
</dbReference>
<dbReference type="FunFam" id="1.10.10.10:FF:000001">
    <property type="entry name" value="LysR family transcriptional regulator"/>
    <property type="match status" value="1"/>
</dbReference>
<organism evidence="6 7">
    <name type="scientific">Syntrophotalea acetylenica</name>
    <name type="common">Pelobacter acetylenicus</name>
    <dbReference type="NCBI Taxonomy" id="29542"/>
    <lineage>
        <taxon>Bacteria</taxon>
        <taxon>Pseudomonadati</taxon>
        <taxon>Thermodesulfobacteriota</taxon>
        <taxon>Desulfuromonadia</taxon>
        <taxon>Desulfuromonadales</taxon>
        <taxon>Syntrophotaleaceae</taxon>
        <taxon>Syntrophotalea</taxon>
    </lineage>
</organism>